<proteinExistence type="predicted"/>
<dbReference type="KEGG" id="vg:22113714"/>
<dbReference type="EMBL" id="KM236237">
    <property type="protein sequence ID" value="AIK68178.1"/>
    <property type="molecule type" value="Genomic_DNA"/>
</dbReference>
<dbReference type="Proteomes" id="UP000201263">
    <property type="component" value="Segment"/>
</dbReference>
<accession>A0A076YIF9</accession>
<name>A0A076YIF9_9CAUD</name>
<keyword evidence="2" id="KW-1185">Reference proteome</keyword>
<organism evidence="1 2">
    <name type="scientific">Citrobacter phage Miller</name>
    <dbReference type="NCBI Taxonomy" id="1527524"/>
    <lineage>
        <taxon>Viruses</taxon>
        <taxon>Duplodnaviria</taxon>
        <taxon>Heunggongvirae</taxon>
        <taxon>Uroviricota</taxon>
        <taxon>Caudoviricetes</taxon>
        <taxon>Pantevenvirales</taxon>
        <taxon>Straboviridae</taxon>
        <taxon>Pseudotevenvirus</taxon>
        <taxon>Pseudotevenvirus miller</taxon>
    </lineage>
</organism>
<evidence type="ECO:0000313" key="1">
    <source>
        <dbReference type="EMBL" id="AIK68178.1"/>
    </source>
</evidence>
<protein>
    <submittedName>
        <fullName evidence="1">Uncharacterized protein</fullName>
    </submittedName>
</protein>
<sequence>MVEINGIGVVGVTPVKCSQKDDPRCGRSPTLAERARKLVDDMNAKMVEESRNDITAYVLKYATKQSYIFDMKRFVGSNMGQECTQKAFDDLGEWLKSEGFTFDTQTNRINSLLAYPTRYPSRRIQGNNEREVYSEFTYYITW</sequence>
<reference evidence="1 2" key="1">
    <citation type="submission" date="2014-07" db="EMBL/GenBank/DDBJ databases">
        <title>Complete Genome of Citrobacter freundii Myophage Miller.</title>
        <authorList>
            <person name="Hwang K."/>
            <person name="Luna A.J."/>
            <person name="Hernandez A.C."/>
            <person name="Everett G.F.K."/>
        </authorList>
    </citation>
    <scope>NUCLEOTIDE SEQUENCE [LARGE SCALE GENOMIC DNA]</scope>
</reference>
<dbReference type="RefSeq" id="YP_009097844.1">
    <property type="nucleotide sequence ID" value="NC_025414.1"/>
</dbReference>
<gene>
    <name evidence="1" type="ORF">CPTMiller_00242</name>
</gene>
<dbReference type="GeneID" id="22113714"/>
<evidence type="ECO:0000313" key="2">
    <source>
        <dbReference type="Proteomes" id="UP000201263"/>
    </source>
</evidence>